<feature type="compositionally biased region" description="Basic and acidic residues" evidence="1">
    <location>
        <begin position="81"/>
        <end position="100"/>
    </location>
</feature>
<evidence type="ECO:0000313" key="2">
    <source>
        <dbReference type="EMBL" id="TBW20766.1"/>
    </source>
</evidence>
<organism evidence="2 3">
    <name type="scientific">Arcanobacterium bovis</name>
    <dbReference type="NCBI Taxonomy" id="2529275"/>
    <lineage>
        <taxon>Bacteria</taxon>
        <taxon>Bacillati</taxon>
        <taxon>Actinomycetota</taxon>
        <taxon>Actinomycetes</taxon>
        <taxon>Actinomycetales</taxon>
        <taxon>Actinomycetaceae</taxon>
        <taxon>Arcanobacterium</taxon>
    </lineage>
</organism>
<keyword evidence="3" id="KW-1185">Reference proteome</keyword>
<reference evidence="2 3" key="1">
    <citation type="submission" date="2019-02" db="EMBL/GenBank/DDBJ databases">
        <title>Arcanobacterium bovis sp. nov., isolated from the milk of a cow with mastitis.</title>
        <authorList>
            <person name="Sammra O."/>
            <person name="Foster G."/>
            <person name="Hassan A."/>
            <person name="Alssahen M."/>
            <person name="Laemmler C."/>
            <person name="Borowiak M."/>
            <person name="Malorny B."/>
            <person name="Abdulmawjood A."/>
        </authorList>
    </citation>
    <scope>NUCLEOTIDE SEQUENCE [LARGE SCALE GENOMIC DNA]</scope>
    <source>
        <strain evidence="2 3">C605018/01/1</strain>
    </source>
</reference>
<evidence type="ECO:0000256" key="1">
    <source>
        <dbReference type="SAM" id="MobiDB-lite"/>
    </source>
</evidence>
<name>A0A4Q9V0C5_9ACTO</name>
<dbReference type="AlphaFoldDB" id="A0A4Q9V0C5"/>
<proteinExistence type="predicted"/>
<evidence type="ECO:0008006" key="4">
    <source>
        <dbReference type="Google" id="ProtNLM"/>
    </source>
</evidence>
<feature type="region of interest" description="Disordered" evidence="1">
    <location>
        <begin position="77"/>
        <end position="100"/>
    </location>
</feature>
<gene>
    <name evidence="2" type="ORF">EZJ44_08255</name>
</gene>
<dbReference type="RefSeq" id="WP_131282390.1">
    <property type="nucleotide sequence ID" value="NZ_JBHSLR010000008.1"/>
</dbReference>
<dbReference type="Proteomes" id="UP000293036">
    <property type="component" value="Unassembled WGS sequence"/>
</dbReference>
<dbReference type="EMBL" id="SJDT01000009">
    <property type="protein sequence ID" value="TBW20766.1"/>
    <property type="molecule type" value="Genomic_DNA"/>
</dbReference>
<sequence length="100" mass="11403">MAMTETKNTPADFFSLREAELKKQKTAFKKLTKLLTKYDALEQEILTIRDEVLSAGLSKTELLSSLNPSDSVIRLLRKPVHKPEPENQSETKPEDTVSQW</sequence>
<comment type="caution">
    <text evidence="2">The sequence shown here is derived from an EMBL/GenBank/DDBJ whole genome shotgun (WGS) entry which is preliminary data.</text>
</comment>
<accession>A0A4Q9V0C5</accession>
<evidence type="ECO:0000313" key="3">
    <source>
        <dbReference type="Proteomes" id="UP000293036"/>
    </source>
</evidence>
<protein>
    <recommendedName>
        <fullName evidence="4">DUF4315 family protein</fullName>
    </recommendedName>
</protein>